<dbReference type="Proteomes" id="UP000095143">
    <property type="component" value="Unassembled WGS sequence"/>
</dbReference>
<dbReference type="OrthoDB" id="9811423at2"/>
<comment type="caution">
    <text evidence="1">The sequence shown here is derived from an EMBL/GenBank/DDBJ whole genome shotgun (WGS) entry which is preliminary data.</text>
</comment>
<dbReference type="PANTHER" id="PTHR35175:SF2">
    <property type="entry name" value="DUF1289 DOMAIN-CONTAINING PROTEIN"/>
    <property type="match status" value="1"/>
</dbReference>
<accession>A0A1C2DUN2</accession>
<reference evidence="1 2" key="1">
    <citation type="submission" date="2016-08" db="EMBL/GenBank/DDBJ databases">
        <title>Whole genome sequence of Pseudomonas graminis strain UASWS1507, a potential biological control agent for agriculture.</title>
        <authorList>
            <person name="Crovadore J."/>
            <person name="Calmin G."/>
            <person name="Chablais R."/>
            <person name="Cochard B."/>
            <person name="Lefort F."/>
        </authorList>
    </citation>
    <scope>NUCLEOTIDE SEQUENCE [LARGE SCALE GENOMIC DNA]</scope>
    <source>
        <strain evidence="1 2">UASWS1507</strain>
    </source>
</reference>
<dbReference type="InterPro" id="IPR010710">
    <property type="entry name" value="DUF1289"/>
</dbReference>
<evidence type="ECO:0000313" key="2">
    <source>
        <dbReference type="Proteomes" id="UP000095143"/>
    </source>
</evidence>
<dbReference type="RefSeq" id="WP_065989966.1">
    <property type="nucleotide sequence ID" value="NZ_MDEN01000064.1"/>
</dbReference>
<evidence type="ECO:0000313" key="1">
    <source>
        <dbReference type="EMBL" id="OCX18510.1"/>
    </source>
</evidence>
<organism evidence="1 2">
    <name type="scientific">Pseudomonas graminis</name>
    <dbReference type="NCBI Taxonomy" id="158627"/>
    <lineage>
        <taxon>Bacteria</taxon>
        <taxon>Pseudomonadati</taxon>
        <taxon>Pseudomonadota</taxon>
        <taxon>Gammaproteobacteria</taxon>
        <taxon>Pseudomonadales</taxon>
        <taxon>Pseudomonadaceae</taxon>
        <taxon>Pseudomonas</taxon>
    </lineage>
</organism>
<proteinExistence type="predicted"/>
<dbReference type="Pfam" id="PF06945">
    <property type="entry name" value="DUF1289"/>
    <property type="match status" value="1"/>
</dbReference>
<dbReference type="EMBL" id="MDEN01000064">
    <property type="protein sequence ID" value="OCX18510.1"/>
    <property type="molecule type" value="Genomic_DNA"/>
</dbReference>
<dbReference type="PANTHER" id="PTHR35175">
    <property type="entry name" value="DUF1289 DOMAIN-CONTAINING PROTEIN"/>
    <property type="match status" value="1"/>
</dbReference>
<gene>
    <name evidence="1" type="ORF">BBI10_15980</name>
</gene>
<dbReference type="AlphaFoldDB" id="A0A1C2DUN2"/>
<protein>
    <submittedName>
        <fullName evidence="1">Fe-S protein</fullName>
    </submittedName>
</protein>
<sequence>MSSAIPPIHEATVHDKPIHEKPVRSPCVSICALDDADICTGCQRTVAEITGWSRMDNQARRAVLIACEERARASGMMFLLGGNNPQG</sequence>
<name>A0A1C2DUN2_9PSED</name>